<dbReference type="GO" id="GO:0003677">
    <property type="term" value="F:DNA binding"/>
    <property type="evidence" value="ECO:0007669"/>
    <property type="project" value="UniProtKB-KW"/>
</dbReference>
<dbReference type="SUPFAM" id="SSF46894">
    <property type="entry name" value="C-terminal effector domain of the bipartite response regulators"/>
    <property type="match status" value="1"/>
</dbReference>
<dbReference type="EMBL" id="JACIDY010000004">
    <property type="protein sequence ID" value="MBB3940345.1"/>
    <property type="molecule type" value="Genomic_DNA"/>
</dbReference>
<protein>
    <submittedName>
        <fullName evidence="2">DNA-binding CsgD family transcriptional regulator</fullName>
    </submittedName>
</protein>
<feature type="domain" description="HTH luxR-type" evidence="1">
    <location>
        <begin position="297"/>
        <end position="354"/>
    </location>
</feature>
<comment type="caution">
    <text evidence="2">The sequence shown here is derived from an EMBL/GenBank/DDBJ whole genome shotgun (WGS) entry which is preliminary data.</text>
</comment>
<evidence type="ECO:0000313" key="3">
    <source>
        <dbReference type="Proteomes" id="UP000561459"/>
    </source>
</evidence>
<organism evidence="2 3">
    <name type="scientific">Novosphingobium fluoreni</name>
    <dbReference type="NCBI Taxonomy" id="1391222"/>
    <lineage>
        <taxon>Bacteria</taxon>
        <taxon>Pseudomonadati</taxon>
        <taxon>Pseudomonadota</taxon>
        <taxon>Alphaproteobacteria</taxon>
        <taxon>Sphingomonadales</taxon>
        <taxon>Sphingomonadaceae</taxon>
        <taxon>Novosphingobium</taxon>
    </lineage>
</organism>
<evidence type="ECO:0000259" key="1">
    <source>
        <dbReference type="SMART" id="SM00421"/>
    </source>
</evidence>
<evidence type="ECO:0000313" key="2">
    <source>
        <dbReference type="EMBL" id="MBB3940345.1"/>
    </source>
</evidence>
<proteinExistence type="predicted"/>
<dbReference type="InterPro" id="IPR016032">
    <property type="entry name" value="Sig_transdc_resp-reg_C-effctor"/>
</dbReference>
<keyword evidence="3" id="KW-1185">Reference proteome</keyword>
<dbReference type="RefSeq" id="WP_183616976.1">
    <property type="nucleotide sequence ID" value="NZ_JACIDY010000004.1"/>
</dbReference>
<sequence>MRLQDDRLLRALYDGIFEQPLWQSFLDILRDTSQSDFVVMSFRSPDDPTLTSLYSGEQAGEEVDIIFTRRFADKPMPFWEMREDRVYSMAELVDRADPLQRAYHDEVLTPWGMTSQYSVRVAEKGGTDVWLSCFGRRPLSVSVSARLSTLAPHLRTAMRMFMALEQERFRSELSAEAFRKLNFGWLTLDAECRIIDTSPHMERIFERSRALRRGRYNRLVAQRPALDREITAAVKMLALDAAARPIAFNLSRDPLMDVLIAPLRTKALVSQSRPVAIVYVNGDRESQADRCEQLVELFGLLPSEARLAWAIAQGLTISEAAEQLGLTVETARSYSKKIYSKTGARGQAELVRNILTSVLAMA</sequence>
<dbReference type="AlphaFoldDB" id="A0A7W6C4J8"/>
<dbReference type="Proteomes" id="UP000561459">
    <property type="component" value="Unassembled WGS sequence"/>
</dbReference>
<keyword evidence="2" id="KW-0238">DNA-binding</keyword>
<reference evidence="2 3" key="1">
    <citation type="submission" date="2020-08" db="EMBL/GenBank/DDBJ databases">
        <title>Genomic Encyclopedia of Type Strains, Phase IV (KMG-IV): sequencing the most valuable type-strain genomes for metagenomic binning, comparative biology and taxonomic classification.</title>
        <authorList>
            <person name="Goeker M."/>
        </authorList>
    </citation>
    <scope>NUCLEOTIDE SEQUENCE [LARGE SCALE GENOMIC DNA]</scope>
    <source>
        <strain evidence="2 3">DSM 27568</strain>
    </source>
</reference>
<name>A0A7W6C4J8_9SPHN</name>
<dbReference type="InterPro" id="IPR036388">
    <property type="entry name" value="WH-like_DNA-bd_sf"/>
</dbReference>
<dbReference type="GO" id="GO:0006355">
    <property type="term" value="P:regulation of DNA-templated transcription"/>
    <property type="evidence" value="ECO:0007669"/>
    <property type="project" value="InterPro"/>
</dbReference>
<gene>
    <name evidence="2" type="ORF">GGR39_002002</name>
</gene>
<dbReference type="SMART" id="SM00421">
    <property type="entry name" value="HTH_LUXR"/>
    <property type="match status" value="1"/>
</dbReference>
<accession>A0A7W6C4J8</accession>
<dbReference type="Gene3D" id="1.10.10.10">
    <property type="entry name" value="Winged helix-like DNA-binding domain superfamily/Winged helix DNA-binding domain"/>
    <property type="match status" value="1"/>
</dbReference>
<dbReference type="InterPro" id="IPR000792">
    <property type="entry name" value="Tscrpt_reg_LuxR_C"/>
</dbReference>